<proteinExistence type="predicted"/>
<organism evidence="2 3">
    <name type="scientific">Lepeophtheirus salmonis</name>
    <name type="common">Salmon louse</name>
    <name type="synonym">Caligus salmonis</name>
    <dbReference type="NCBI Taxonomy" id="72036"/>
    <lineage>
        <taxon>Eukaryota</taxon>
        <taxon>Metazoa</taxon>
        <taxon>Ecdysozoa</taxon>
        <taxon>Arthropoda</taxon>
        <taxon>Crustacea</taxon>
        <taxon>Multicrustacea</taxon>
        <taxon>Hexanauplia</taxon>
        <taxon>Copepoda</taxon>
        <taxon>Siphonostomatoida</taxon>
        <taxon>Caligidae</taxon>
        <taxon>Lepeophtheirus</taxon>
    </lineage>
</organism>
<evidence type="ECO:0000256" key="1">
    <source>
        <dbReference type="SAM" id="MobiDB-lite"/>
    </source>
</evidence>
<accession>A0A7R8HAN9</accession>
<protein>
    <submittedName>
        <fullName evidence="2">(salmon louse) hypothetical protein</fullName>
    </submittedName>
</protein>
<feature type="compositionally biased region" description="Polar residues" evidence="1">
    <location>
        <begin position="167"/>
        <end position="176"/>
    </location>
</feature>
<evidence type="ECO:0000313" key="3">
    <source>
        <dbReference type="Proteomes" id="UP000675881"/>
    </source>
</evidence>
<evidence type="ECO:0000313" key="2">
    <source>
        <dbReference type="EMBL" id="CAF2978335.1"/>
    </source>
</evidence>
<dbReference type="AlphaFoldDB" id="A0A7R8HAN9"/>
<sequence>MPLDASGHDASSCVVFEDKLREKKKLELVVLASGDGVLGTTPQGYLPTPTRGSISTDTSRNITLTKLKSSNYYWCKTKIVDRRSKTAHAIINGDRQTSTLSLAKSHQSSQMPQVTVDNMIFDWVINIFHFHQDDHNFHSRQREETLPSPAEDERETRSPEHQETAHQHLQQTPRSLNQAQTLDPSLLMKNADDSDLDLPMHFRCACHSLNLGATVDSMNASNSFSGVYAKNHFCPPINNSLYLIK</sequence>
<feature type="compositionally biased region" description="Basic and acidic residues" evidence="1">
    <location>
        <begin position="154"/>
        <end position="166"/>
    </location>
</feature>
<gene>
    <name evidence="2" type="ORF">LSAA_11520</name>
</gene>
<name>A0A7R8HAN9_LEPSM</name>
<dbReference type="EMBL" id="HG994585">
    <property type="protein sequence ID" value="CAF2978335.1"/>
    <property type="molecule type" value="Genomic_DNA"/>
</dbReference>
<keyword evidence="3" id="KW-1185">Reference proteome</keyword>
<feature type="region of interest" description="Disordered" evidence="1">
    <location>
        <begin position="138"/>
        <end position="176"/>
    </location>
</feature>
<reference evidence="2" key="1">
    <citation type="submission" date="2021-02" db="EMBL/GenBank/DDBJ databases">
        <authorList>
            <person name="Bekaert M."/>
        </authorList>
    </citation>
    <scope>NUCLEOTIDE SEQUENCE</scope>
    <source>
        <strain evidence="2">IoA-00</strain>
    </source>
</reference>
<dbReference type="Proteomes" id="UP000675881">
    <property type="component" value="Chromosome 6"/>
</dbReference>